<keyword evidence="3" id="KW-0349">Heme</keyword>
<dbReference type="InterPro" id="IPR036851">
    <property type="entry name" value="Chloroperoxidase-like_sf"/>
</dbReference>
<dbReference type="PANTHER" id="PTHR33577">
    <property type="entry name" value="STERIGMATOCYSTIN BIOSYNTHESIS PEROXIDASE STCC-RELATED"/>
    <property type="match status" value="1"/>
</dbReference>
<comment type="similarity">
    <text evidence="7">Belongs to the chloroperoxidase family.</text>
</comment>
<feature type="signal peptide" evidence="8">
    <location>
        <begin position="1"/>
        <end position="19"/>
    </location>
</feature>
<dbReference type="AlphaFoldDB" id="A0A384JH09"/>
<dbReference type="RefSeq" id="XP_001560069.1">
    <property type="nucleotide sequence ID" value="XM_001560019.2"/>
</dbReference>
<feature type="domain" description="Heme haloperoxidase family profile" evidence="9">
    <location>
        <begin position="69"/>
        <end position="318"/>
    </location>
</feature>
<feature type="chain" id="PRO_5017045851" evidence="8">
    <location>
        <begin position="20"/>
        <end position="442"/>
    </location>
</feature>
<proteinExistence type="inferred from homology"/>
<keyword evidence="8" id="KW-0732">Signal</keyword>
<evidence type="ECO:0000256" key="2">
    <source>
        <dbReference type="ARBA" id="ARBA00022559"/>
    </source>
</evidence>
<keyword evidence="2" id="KW-0575">Peroxidase</keyword>
<dbReference type="PROSITE" id="PS51405">
    <property type="entry name" value="HEME_HALOPEROXIDASE"/>
    <property type="match status" value="1"/>
</dbReference>
<evidence type="ECO:0000256" key="3">
    <source>
        <dbReference type="ARBA" id="ARBA00022617"/>
    </source>
</evidence>
<evidence type="ECO:0000256" key="1">
    <source>
        <dbReference type="ARBA" id="ARBA00001970"/>
    </source>
</evidence>
<evidence type="ECO:0000256" key="6">
    <source>
        <dbReference type="ARBA" id="ARBA00023004"/>
    </source>
</evidence>
<dbReference type="GO" id="GO:0046872">
    <property type="term" value="F:metal ion binding"/>
    <property type="evidence" value="ECO:0007669"/>
    <property type="project" value="UniProtKB-KW"/>
</dbReference>
<evidence type="ECO:0000313" key="11">
    <source>
        <dbReference type="Proteomes" id="UP000001798"/>
    </source>
</evidence>
<reference evidence="10 11" key="3">
    <citation type="journal article" date="2017" name="Mol. Plant Pathol.">
        <title>A gapless genome sequence of the fungus Botrytis cinerea.</title>
        <authorList>
            <person name="Van Kan J.A."/>
            <person name="Stassen J.H."/>
            <person name="Mosbach A."/>
            <person name="Van Der Lee T.A."/>
            <person name="Faino L."/>
            <person name="Farmer A.D."/>
            <person name="Papasotiriou D.G."/>
            <person name="Zhou S."/>
            <person name="Seidl M.F."/>
            <person name="Cottam E."/>
            <person name="Edel D."/>
            <person name="Hahn M."/>
            <person name="Schwartz D.C."/>
            <person name="Dietrich R.A."/>
            <person name="Widdison S."/>
            <person name="Scalliet G."/>
        </authorList>
    </citation>
    <scope>NUCLEOTIDE SEQUENCE [LARGE SCALE GENOMIC DNA]</scope>
    <source>
        <strain evidence="10 11">B05.10</strain>
    </source>
</reference>
<dbReference type="VEuPathDB" id="FungiDB:Bcin05g02430"/>
<keyword evidence="5" id="KW-0560">Oxidoreductase</keyword>
<dbReference type="Pfam" id="PF01328">
    <property type="entry name" value="Peroxidase_2"/>
    <property type="match status" value="1"/>
</dbReference>
<dbReference type="GO" id="GO:0004601">
    <property type="term" value="F:peroxidase activity"/>
    <property type="evidence" value="ECO:0007669"/>
    <property type="project" value="UniProtKB-KW"/>
</dbReference>
<protein>
    <submittedName>
        <fullName evidence="10">Bcprd8</fullName>
    </submittedName>
</protein>
<gene>
    <name evidence="10" type="primary">Bcprd8</name>
    <name evidence="10" type="ORF">BCIN_05g02430</name>
</gene>
<name>A0A384JH09_BOTFB</name>
<keyword evidence="4" id="KW-0479">Metal-binding</keyword>
<organism evidence="10 11">
    <name type="scientific">Botryotinia fuckeliana (strain B05.10)</name>
    <name type="common">Noble rot fungus</name>
    <name type="synonym">Botrytis cinerea</name>
    <dbReference type="NCBI Taxonomy" id="332648"/>
    <lineage>
        <taxon>Eukaryota</taxon>
        <taxon>Fungi</taxon>
        <taxon>Dikarya</taxon>
        <taxon>Ascomycota</taxon>
        <taxon>Pezizomycotina</taxon>
        <taxon>Leotiomycetes</taxon>
        <taxon>Helotiales</taxon>
        <taxon>Sclerotiniaceae</taxon>
        <taxon>Botrytis</taxon>
    </lineage>
</organism>
<comment type="cofactor">
    <cofactor evidence="1">
        <name>heme b</name>
        <dbReference type="ChEBI" id="CHEBI:60344"/>
    </cofactor>
</comment>
<dbReference type="Gene3D" id="1.10.489.10">
    <property type="entry name" value="Chloroperoxidase-like"/>
    <property type="match status" value="1"/>
</dbReference>
<evidence type="ECO:0000256" key="8">
    <source>
        <dbReference type="SAM" id="SignalP"/>
    </source>
</evidence>
<dbReference type="PANTHER" id="PTHR33577:SF16">
    <property type="entry name" value="HEME HALOPEROXIDASE FAMILY PROFILE DOMAIN-CONTAINING PROTEIN"/>
    <property type="match status" value="1"/>
</dbReference>
<evidence type="ECO:0000256" key="4">
    <source>
        <dbReference type="ARBA" id="ARBA00022723"/>
    </source>
</evidence>
<evidence type="ECO:0000313" key="10">
    <source>
        <dbReference type="EMBL" id="ATZ49840.1"/>
    </source>
</evidence>
<dbReference type="Proteomes" id="UP000001798">
    <property type="component" value="Chromosome 5"/>
</dbReference>
<reference evidence="10 11" key="2">
    <citation type="journal article" date="2012" name="Eukaryot. Cell">
        <title>Genome update of Botrytis cinerea strains B05.10 and T4.</title>
        <authorList>
            <person name="Staats M."/>
            <person name="van Kan J.A."/>
        </authorList>
    </citation>
    <scope>NUCLEOTIDE SEQUENCE [LARGE SCALE GENOMIC DNA]</scope>
    <source>
        <strain evidence="10 11">B05.10</strain>
    </source>
</reference>
<sequence length="442" mass="47302">MKFSSSILYFPLLCTNALAFPTLNALPTSFERAPGDSWYENLKRQVENHPEVRKRLLVDPLTTPIDVTGDHAFVPPDFDNGDQRGPCPGLNMLANHNYIPHNGVASMVEIIAGVNSVFGMGIELITVLAIMGTVGVGDPISLSPGFSIGGYTPKVANILDNLDGLLGTPRGLDGSHNWIEADSSNTRDDLYVTGDASTMNITLFLQVANGSDSEVITMEDIGKRAADRLEVSKATNPYFYYGPYTGMIARNAGYAFSGRLLSNHTPENPGGIMTHGLMRTVFGVYSENGTYVYKKGCEQIPSNWYRIPVDYGLVQLNLDIVAWIVANPALASIGGNTGEINTFTGLDISNVTGGLLNAETLLEGNNLMCLALEVVKTFAPNSLSPLFSTIAVPLKLITDALDTSILDLTGCPDFADLSLGGKSLFEGLQDTYPGAAKSGVAF</sequence>
<keyword evidence="6" id="KW-0408">Iron</keyword>
<dbReference type="InterPro" id="IPR000028">
    <property type="entry name" value="Chloroperoxidase"/>
</dbReference>
<dbReference type="OrthoDB" id="407298at2759"/>
<dbReference type="KEGG" id="bfu:BCIN_05g02430"/>
<accession>A0A384JH09</accession>
<evidence type="ECO:0000256" key="5">
    <source>
        <dbReference type="ARBA" id="ARBA00023002"/>
    </source>
</evidence>
<dbReference type="EMBL" id="CP009809">
    <property type="protein sequence ID" value="ATZ49840.1"/>
    <property type="molecule type" value="Genomic_DNA"/>
</dbReference>
<keyword evidence="11" id="KW-1185">Reference proteome</keyword>
<dbReference type="SUPFAM" id="SSF47571">
    <property type="entry name" value="Cloroperoxidase"/>
    <property type="match status" value="1"/>
</dbReference>
<reference evidence="10 11" key="1">
    <citation type="journal article" date="2011" name="PLoS Genet.">
        <title>Genomic analysis of the necrotrophic fungal pathogens Sclerotinia sclerotiorum and Botrytis cinerea.</title>
        <authorList>
            <person name="Amselem J."/>
            <person name="Cuomo C.A."/>
            <person name="van Kan J.A."/>
            <person name="Viaud M."/>
            <person name="Benito E.P."/>
            <person name="Couloux A."/>
            <person name="Coutinho P.M."/>
            <person name="de Vries R.P."/>
            <person name="Dyer P.S."/>
            <person name="Fillinger S."/>
            <person name="Fournier E."/>
            <person name="Gout L."/>
            <person name="Hahn M."/>
            <person name="Kohn L."/>
            <person name="Lapalu N."/>
            <person name="Plummer K.M."/>
            <person name="Pradier J.M."/>
            <person name="Quevillon E."/>
            <person name="Sharon A."/>
            <person name="Simon A."/>
            <person name="ten Have A."/>
            <person name="Tudzynski B."/>
            <person name="Tudzynski P."/>
            <person name="Wincker P."/>
            <person name="Andrew M."/>
            <person name="Anthouard V."/>
            <person name="Beever R.E."/>
            <person name="Beffa R."/>
            <person name="Benoit I."/>
            <person name="Bouzid O."/>
            <person name="Brault B."/>
            <person name="Chen Z."/>
            <person name="Choquer M."/>
            <person name="Collemare J."/>
            <person name="Cotton P."/>
            <person name="Danchin E.G."/>
            <person name="Da Silva C."/>
            <person name="Gautier A."/>
            <person name="Giraud C."/>
            <person name="Giraud T."/>
            <person name="Gonzalez C."/>
            <person name="Grossetete S."/>
            <person name="Guldener U."/>
            <person name="Henrissat B."/>
            <person name="Howlett B.J."/>
            <person name="Kodira C."/>
            <person name="Kretschmer M."/>
            <person name="Lappartient A."/>
            <person name="Leroch M."/>
            <person name="Levis C."/>
            <person name="Mauceli E."/>
            <person name="Neuveglise C."/>
            <person name="Oeser B."/>
            <person name="Pearson M."/>
            <person name="Poulain J."/>
            <person name="Poussereau N."/>
            <person name="Quesneville H."/>
            <person name="Rascle C."/>
            <person name="Schumacher J."/>
            <person name="Segurens B."/>
            <person name="Sexton A."/>
            <person name="Silva E."/>
            <person name="Sirven C."/>
            <person name="Soanes D.M."/>
            <person name="Talbot N.J."/>
            <person name="Templeton M."/>
            <person name="Yandava C."/>
            <person name="Yarden O."/>
            <person name="Zeng Q."/>
            <person name="Rollins J.A."/>
            <person name="Lebrun M.H."/>
            <person name="Dickman M."/>
        </authorList>
    </citation>
    <scope>NUCLEOTIDE SEQUENCE [LARGE SCALE GENOMIC DNA]</scope>
    <source>
        <strain evidence="10 11">B05.10</strain>
    </source>
</reference>
<dbReference type="OMA" id="CPAWKDL"/>
<evidence type="ECO:0000256" key="7">
    <source>
        <dbReference type="ARBA" id="ARBA00025795"/>
    </source>
</evidence>
<dbReference type="GeneID" id="5440703"/>
<evidence type="ECO:0000259" key="9">
    <source>
        <dbReference type="PROSITE" id="PS51405"/>
    </source>
</evidence>